<dbReference type="PANTHER" id="PTHR43775">
    <property type="entry name" value="FATTY ACID SYNTHASE"/>
    <property type="match status" value="1"/>
</dbReference>
<dbReference type="CDD" id="cd00833">
    <property type="entry name" value="PKS"/>
    <property type="match status" value="1"/>
</dbReference>
<feature type="region of interest" description="N-terminal hotdog fold" evidence="5">
    <location>
        <begin position="1315"/>
        <end position="1453"/>
    </location>
</feature>
<evidence type="ECO:0000256" key="3">
    <source>
        <dbReference type="ARBA" id="ARBA00022553"/>
    </source>
</evidence>
<dbReference type="InterPro" id="IPR020806">
    <property type="entry name" value="PKS_PP-bd"/>
</dbReference>
<dbReference type="Gene3D" id="3.30.70.3290">
    <property type="match status" value="1"/>
</dbReference>
<dbReference type="Gene3D" id="3.10.129.110">
    <property type="entry name" value="Polyketide synthase dehydratase"/>
    <property type="match status" value="1"/>
</dbReference>
<dbReference type="InterPro" id="IPR001227">
    <property type="entry name" value="Ac_transferase_dom_sf"/>
</dbReference>
<dbReference type="PROSITE" id="PS52019">
    <property type="entry name" value="PKS_MFAS_DH"/>
    <property type="match status" value="1"/>
</dbReference>
<keyword evidence="11" id="KW-1185">Reference proteome</keyword>
<feature type="active site" description="Proton donor; for dehydratase activity" evidence="5">
    <location>
        <position position="1535"/>
    </location>
</feature>
<evidence type="ECO:0000313" key="10">
    <source>
        <dbReference type="EMBL" id="CAK4031464.1"/>
    </source>
</evidence>
<dbReference type="InterPro" id="IPR030918">
    <property type="entry name" value="PT_fungal_PKS"/>
</dbReference>
<dbReference type="NCBIfam" id="TIGR04532">
    <property type="entry name" value="PT_fungal_PKS"/>
    <property type="match status" value="1"/>
</dbReference>
<evidence type="ECO:0000259" key="7">
    <source>
        <dbReference type="PROSITE" id="PS50075"/>
    </source>
</evidence>
<proteinExistence type="predicted"/>
<dbReference type="EMBL" id="CAVMBE010000049">
    <property type="protein sequence ID" value="CAK4031464.1"/>
    <property type="molecule type" value="Genomic_DNA"/>
</dbReference>
<dbReference type="PROSITE" id="PS52004">
    <property type="entry name" value="KS3_2"/>
    <property type="match status" value="1"/>
</dbReference>
<dbReference type="InterPro" id="IPR042104">
    <property type="entry name" value="PKS_dehydratase_sf"/>
</dbReference>
<comment type="pathway">
    <text evidence="1">Secondary metabolite biosynthesis.</text>
</comment>
<dbReference type="GO" id="GO:0006633">
    <property type="term" value="P:fatty acid biosynthetic process"/>
    <property type="evidence" value="ECO:0007669"/>
    <property type="project" value="InterPro"/>
</dbReference>
<feature type="compositionally biased region" description="Basic and acidic residues" evidence="6">
    <location>
        <begin position="1631"/>
        <end position="1641"/>
    </location>
</feature>
<dbReference type="PANTHER" id="PTHR43775:SF24">
    <property type="entry name" value="NON-REDUCING POLYKETIDE SYNTHASE APTA-RELATED"/>
    <property type="match status" value="1"/>
</dbReference>
<dbReference type="Pfam" id="PF16073">
    <property type="entry name" value="SAT"/>
    <property type="match status" value="1"/>
</dbReference>
<dbReference type="InterPro" id="IPR016035">
    <property type="entry name" value="Acyl_Trfase/lysoPLipase"/>
</dbReference>
<accession>A0AAI9ECU9</accession>
<dbReference type="PROSITE" id="PS50075">
    <property type="entry name" value="CARRIER"/>
    <property type="match status" value="1"/>
</dbReference>
<evidence type="ECO:0000259" key="8">
    <source>
        <dbReference type="PROSITE" id="PS52004"/>
    </source>
</evidence>
<feature type="region of interest" description="C-terminal hotdog fold" evidence="5">
    <location>
        <begin position="1478"/>
        <end position="1623"/>
    </location>
</feature>
<dbReference type="InterPro" id="IPR014043">
    <property type="entry name" value="Acyl_transferase_dom"/>
</dbReference>
<dbReference type="SUPFAM" id="SSF52151">
    <property type="entry name" value="FabD/lysophospholipase-like"/>
    <property type="match status" value="1"/>
</dbReference>
<organism evidence="10 11">
    <name type="scientific">Lecanosticta acicola</name>
    <dbReference type="NCBI Taxonomy" id="111012"/>
    <lineage>
        <taxon>Eukaryota</taxon>
        <taxon>Fungi</taxon>
        <taxon>Dikarya</taxon>
        <taxon>Ascomycota</taxon>
        <taxon>Pezizomycotina</taxon>
        <taxon>Dothideomycetes</taxon>
        <taxon>Dothideomycetidae</taxon>
        <taxon>Mycosphaerellales</taxon>
        <taxon>Mycosphaerellaceae</taxon>
        <taxon>Lecanosticta</taxon>
    </lineage>
</organism>
<dbReference type="InterPro" id="IPR014030">
    <property type="entry name" value="Ketoacyl_synth_N"/>
</dbReference>
<feature type="domain" description="PKS/mFAS DH" evidence="9">
    <location>
        <begin position="1315"/>
        <end position="1623"/>
    </location>
</feature>
<feature type="domain" description="Ketosynthase family 3 (KS3)" evidence="8">
    <location>
        <begin position="392"/>
        <end position="826"/>
    </location>
</feature>
<comment type="caution">
    <text evidence="10">The sequence shown here is derived from an EMBL/GenBank/DDBJ whole genome shotgun (WGS) entry which is preliminary data.</text>
</comment>
<feature type="active site" description="Proton acceptor; for dehydratase activity" evidence="5">
    <location>
        <position position="1347"/>
    </location>
</feature>
<dbReference type="GO" id="GO:0004315">
    <property type="term" value="F:3-oxoacyl-[acyl-carrier-protein] synthase activity"/>
    <property type="evidence" value="ECO:0007669"/>
    <property type="project" value="InterPro"/>
</dbReference>
<dbReference type="SMART" id="SM00823">
    <property type="entry name" value="PKS_PP"/>
    <property type="match status" value="1"/>
</dbReference>
<dbReference type="InterPro" id="IPR006162">
    <property type="entry name" value="Ppantetheine_attach_site"/>
</dbReference>
<dbReference type="GO" id="GO:0044550">
    <property type="term" value="P:secondary metabolite biosynthetic process"/>
    <property type="evidence" value="ECO:0007669"/>
    <property type="project" value="TreeGrafter"/>
</dbReference>
<keyword evidence="3" id="KW-0597">Phosphoprotein</keyword>
<dbReference type="Pfam" id="PF00109">
    <property type="entry name" value="ketoacyl-synt"/>
    <property type="match status" value="1"/>
</dbReference>
<gene>
    <name evidence="10" type="ORF">LECACI_7A006622</name>
</gene>
<feature type="domain" description="Carrier" evidence="7">
    <location>
        <begin position="1689"/>
        <end position="1766"/>
    </location>
</feature>
<dbReference type="SUPFAM" id="SSF47336">
    <property type="entry name" value="ACP-like"/>
    <property type="match status" value="1"/>
</dbReference>
<dbReference type="GO" id="GO:0004312">
    <property type="term" value="F:fatty acid synthase activity"/>
    <property type="evidence" value="ECO:0007669"/>
    <property type="project" value="TreeGrafter"/>
</dbReference>
<dbReference type="InterPro" id="IPR036736">
    <property type="entry name" value="ACP-like_sf"/>
</dbReference>
<dbReference type="InterPro" id="IPR049900">
    <property type="entry name" value="PKS_mFAS_DH"/>
</dbReference>
<dbReference type="Pfam" id="PF00698">
    <property type="entry name" value="Acyl_transf_1"/>
    <property type="match status" value="1"/>
</dbReference>
<dbReference type="InterPro" id="IPR014031">
    <property type="entry name" value="Ketoacyl_synth_C"/>
</dbReference>
<dbReference type="PROSITE" id="PS00606">
    <property type="entry name" value="KS3_1"/>
    <property type="match status" value="1"/>
</dbReference>
<dbReference type="Gene3D" id="3.40.366.10">
    <property type="entry name" value="Malonyl-Coenzyme A Acyl Carrier Protein, domain 2"/>
    <property type="match status" value="2"/>
</dbReference>
<dbReference type="InterPro" id="IPR016039">
    <property type="entry name" value="Thiolase-like"/>
</dbReference>
<dbReference type="Gene3D" id="1.10.1200.10">
    <property type="entry name" value="ACP-like"/>
    <property type="match status" value="1"/>
</dbReference>
<evidence type="ECO:0000256" key="6">
    <source>
        <dbReference type="SAM" id="MobiDB-lite"/>
    </source>
</evidence>
<evidence type="ECO:0000313" key="11">
    <source>
        <dbReference type="Proteomes" id="UP001296104"/>
    </source>
</evidence>
<protein>
    <submittedName>
        <fullName evidence="10">Polyketide synthase</fullName>
    </submittedName>
</protein>
<evidence type="ECO:0000256" key="4">
    <source>
        <dbReference type="ARBA" id="ARBA00022679"/>
    </source>
</evidence>
<evidence type="ECO:0000256" key="2">
    <source>
        <dbReference type="ARBA" id="ARBA00022450"/>
    </source>
</evidence>
<keyword evidence="4" id="KW-0808">Transferase</keyword>
<dbReference type="Proteomes" id="UP001296104">
    <property type="component" value="Unassembled WGS sequence"/>
</dbReference>
<dbReference type="InterPro" id="IPR032088">
    <property type="entry name" value="SAT"/>
</dbReference>
<reference evidence="10" key="1">
    <citation type="submission" date="2023-11" db="EMBL/GenBank/DDBJ databases">
        <authorList>
            <person name="Alioto T."/>
            <person name="Alioto T."/>
            <person name="Gomez Garrido J."/>
        </authorList>
    </citation>
    <scope>NUCLEOTIDE SEQUENCE</scope>
</reference>
<dbReference type="Gene3D" id="3.40.47.10">
    <property type="match status" value="1"/>
</dbReference>
<name>A0AAI9ECU9_9PEZI</name>
<dbReference type="Pfam" id="PF22621">
    <property type="entry name" value="CurL-like_PKS_C"/>
    <property type="match status" value="1"/>
</dbReference>
<sequence length="1766" mass="194002">MADKFRLVWFCDDFSIQDKRRLCDTIQHQAKDRRFSNVADFLDTALSLLEQELCSHYDEAKQLGTPSLTTISDVLEMVDDHGTVPPTLGGALQNFLLVVLQIALFIGSHEAEQTPYPGLTCPSLLAGLSAGMLPASAVATATCLSDLAVLGAETARVAFRIGICIHQMSTLLEPAHDGHTRESWVYVVTTLDYDEVEREIASFNRAMSNEGTTRLYISAVDQSSVTVTGPPSRLKQAFYTSTKLRYARWTALPVYDGLAHAPHLYDAQAVAHILQPLDRSPLLSNKVVVPLLSSHTGLPFTARDGRELLAQVTSTLLLKSIRLDDLQRGVLDHFSQSGRSLLEFSTFETCRGSRLVMQAVQTAEPCCLLEPKDLTIWTTTSFERRSPRTRKQSKLAVVGMSCRMPGGADDPELLWSLLMEGRDTCDVVPSDRFDLDAHFDPTGKVANTTKVQYGNFIDEPGRFDAAFFNMSPREADNTDPGARLALVTAYEALESAGYAPSRTRATMPDRVGTYLGQASDDWRELNASQNINAFIVPGGVRAFANGRINYFFKFGGPSINIDTACSSGLAAVQAACSALWANEVDMAIAGGLNIITDPDNYCGLGEAGFLSRTGQCKVWDETADGYCRADGVGTIVVKRLEDAEADNDNVIAVILSGATNHSAHAPSITHPDPGAQSRNYLSVVRDAGIDPYDVTYVELHGTGTQAGDVVEAQSIETVFAPSWPRQKRSKKLLLGAVKSNIGHGEAAAGIASMIKVLLCFQHDTIPAHVGIRTRVNPNISRELLGSQNAVLVQENTPWPRPATGSRLALVNSFGAHGGNTTLLLEDAPIPSRIGSDARKIFPIVISAKSRHSLARNLQRLRDYLDQDRGVPLGDISYTLSARRMHHNLRVGTASASLGEVRSWLATASATVDTARHVPVDGHNIVFAFTGQGGYYEGIATQLIQESSLFRDEVGRLNQIAIGFGFPPIALHVDGRKASTEYASPIVTQLTITVVQIALTGFLAKLNIFPTAVVGHSLGEYAALVASGILSAADAIMLVGKRACLLQENCVTGDHGLLSIRSSNESSYIFFKEAIDGFDDLEVSCINDSRSWVVGGGVSSLAKAQTMLEQRGFLCTALDVAFAFHTSQMDPILDAFEALAETVSFRKPQVPYLSPLVQRTVFDAVTIDAKYLRRACREPVNFHGALSHALSEEVLDADALVCEIGPHPALLSFTRDLLPGARTFATLARNEPNWTTLTKTLVGLHCAGVPVSWREHFAEYEKAHRLCRLPAYAWNDRTHWIPYDGHWTLDKALTKACQPLPNTQARKPSLSTSLIHSVLVEEIHQKRVELVTLSDLAHPDLRTTMTGHLMNKHSIASSSVWCEMALAIGRHVFERLAPVGEQQELTIHDLQCAEAQILVEQPQIHHWIRLEATMSPETRNLGLRWFSTDSQYTRPEEPFATCAVTMDRLRPPEMSLSIMEHLMKSRLDALDEMVLGGSASRLSKDMAYKIFCNVVQYSNEYQGMDTVVISGYEAYADIRLSARPLGKWHTPPCWIDSISHIAGLVMNGSEQSNTRDYFWVTPGFEAFTLTRALETGTAYRSYVKMAPTEDPNLFAGDVFVMSNGQIIGLVKQIKFKQIPRILMNEFFSPKVKEPAVSDGQERQRHHGRSPRHSTPQPEKARKHTPSAIHDYVDHSSAATLPTLADQSPPSSEPSLVSRFIQLLATETGMNEIELGDDRKFTELGVDSLLSLLLTTRLRENLGLKIKHTAFLEHETIGEMKQWLINNF</sequence>
<evidence type="ECO:0000256" key="1">
    <source>
        <dbReference type="ARBA" id="ARBA00005179"/>
    </source>
</evidence>
<dbReference type="InterPro" id="IPR018201">
    <property type="entry name" value="Ketoacyl_synth_AS"/>
</dbReference>
<dbReference type="PROSITE" id="PS00012">
    <property type="entry name" value="PHOSPHOPANTETHEINE"/>
    <property type="match status" value="1"/>
</dbReference>
<dbReference type="SUPFAM" id="SSF53901">
    <property type="entry name" value="Thiolase-like"/>
    <property type="match status" value="1"/>
</dbReference>
<dbReference type="InterPro" id="IPR009081">
    <property type="entry name" value="PP-bd_ACP"/>
</dbReference>
<dbReference type="SMART" id="SM01294">
    <property type="entry name" value="PKS_PP_betabranch"/>
    <property type="match status" value="1"/>
</dbReference>
<dbReference type="Pfam" id="PF02801">
    <property type="entry name" value="Ketoacyl-synt_C"/>
    <property type="match status" value="1"/>
</dbReference>
<dbReference type="Pfam" id="PF00550">
    <property type="entry name" value="PP-binding"/>
    <property type="match status" value="1"/>
</dbReference>
<evidence type="ECO:0000259" key="9">
    <source>
        <dbReference type="PROSITE" id="PS52019"/>
    </source>
</evidence>
<dbReference type="InterPro" id="IPR050091">
    <property type="entry name" value="PKS_NRPS_Biosynth_Enz"/>
</dbReference>
<evidence type="ECO:0000256" key="5">
    <source>
        <dbReference type="PROSITE-ProRule" id="PRU01363"/>
    </source>
</evidence>
<keyword evidence="2" id="KW-0596">Phosphopantetheine</keyword>
<dbReference type="GO" id="GO:0031177">
    <property type="term" value="F:phosphopantetheine binding"/>
    <property type="evidence" value="ECO:0007669"/>
    <property type="project" value="InterPro"/>
</dbReference>
<dbReference type="SMART" id="SM00825">
    <property type="entry name" value="PKS_KS"/>
    <property type="match status" value="1"/>
</dbReference>
<dbReference type="SMART" id="SM00827">
    <property type="entry name" value="PKS_AT"/>
    <property type="match status" value="1"/>
</dbReference>
<dbReference type="InterPro" id="IPR020841">
    <property type="entry name" value="PKS_Beta-ketoAc_synthase_dom"/>
</dbReference>
<feature type="region of interest" description="Disordered" evidence="6">
    <location>
        <begin position="1631"/>
        <end position="1664"/>
    </location>
</feature>